<gene>
    <name evidence="3" type="ORF">MELLADRAFT_118401</name>
</gene>
<dbReference type="Proteomes" id="UP000001072">
    <property type="component" value="Unassembled WGS sequence"/>
</dbReference>
<dbReference type="Pfam" id="PF03765">
    <property type="entry name" value="CRAL_TRIO_N"/>
    <property type="match status" value="1"/>
</dbReference>
<dbReference type="KEGG" id="mlr:MELLADRAFT_118401"/>
<feature type="compositionally biased region" description="Low complexity" evidence="1">
    <location>
        <begin position="243"/>
        <end position="259"/>
    </location>
</feature>
<evidence type="ECO:0000313" key="4">
    <source>
        <dbReference type="Proteomes" id="UP000001072"/>
    </source>
</evidence>
<keyword evidence="4" id="KW-1185">Reference proteome</keyword>
<organism evidence="4">
    <name type="scientific">Melampsora larici-populina (strain 98AG31 / pathotype 3-4-7)</name>
    <name type="common">Poplar leaf rust fungus</name>
    <dbReference type="NCBI Taxonomy" id="747676"/>
    <lineage>
        <taxon>Eukaryota</taxon>
        <taxon>Fungi</taxon>
        <taxon>Dikarya</taxon>
        <taxon>Basidiomycota</taxon>
        <taxon>Pucciniomycotina</taxon>
        <taxon>Pucciniomycetes</taxon>
        <taxon>Pucciniales</taxon>
        <taxon>Melampsoraceae</taxon>
        <taxon>Melampsora</taxon>
    </lineage>
</organism>
<dbReference type="RefSeq" id="XP_007417791.1">
    <property type="nucleotide sequence ID" value="XM_007417729.1"/>
</dbReference>
<feature type="domain" description="CRAL/TRIO N-terminal" evidence="2">
    <location>
        <begin position="42"/>
        <end position="106"/>
    </location>
</feature>
<feature type="region of interest" description="Disordered" evidence="1">
    <location>
        <begin position="166"/>
        <end position="291"/>
    </location>
</feature>
<feature type="compositionally biased region" description="Polar residues" evidence="1">
    <location>
        <begin position="219"/>
        <end position="235"/>
    </location>
</feature>
<evidence type="ECO:0000259" key="2">
    <source>
        <dbReference type="Pfam" id="PF03765"/>
    </source>
</evidence>
<feature type="region of interest" description="Disordered" evidence="1">
    <location>
        <begin position="296"/>
        <end position="315"/>
    </location>
</feature>
<proteinExistence type="predicted"/>
<dbReference type="VEuPathDB" id="FungiDB:MELLADRAFT_118401"/>
<dbReference type="SUPFAM" id="SSF46938">
    <property type="entry name" value="CRAL/TRIO N-terminal domain"/>
    <property type="match status" value="1"/>
</dbReference>
<feature type="compositionally biased region" description="Polar residues" evidence="1">
    <location>
        <begin position="266"/>
        <end position="275"/>
    </location>
</feature>
<feature type="compositionally biased region" description="Basic and acidic residues" evidence="1">
    <location>
        <begin position="203"/>
        <end position="216"/>
    </location>
</feature>
<feature type="compositionally biased region" description="Polar residues" evidence="1">
    <location>
        <begin position="304"/>
        <end position="313"/>
    </location>
</feature>
<dbReference type="AlphaFoldDB" id="F4S8S4"/>
<dbReference type="Gene3D" id="3.40.525.10">
    <property type="entry name" value="CRAL-TRIO lipid binding domain"/>
    <property type="match status" value="1"/>
</dbReference>
<accession>F4S8S4</accession>
<dbReference type="InParanoid" id="F4S8S4"/>
<dbReference type="OrthoDB" id="75724at2759"/>
<dbReference type="InterPro" id="IPR011074">
    <property type="entry name" value="CRAL/TRIO_N_dom"/>
</dbReference>
<dbReference type="InterPro" id="IPR052578">
    <property type="entry name" value="PI_Transfer_CRAL-TRIO"/>
</dbReference>
<protein>
    <recommendedName>
        <fullName evidence="2">CRAL/TRIO N-terminal domain-containing protein</fullName>
    </recommendedName>
</protein>
<dbReference type="GO" id="GO:0008526">
    <property type="term" value="F:phosphatidylinositol transfer activity"/>
    <property type="evidence" value="ECO:0007669"/>
    <property type="project" value="TreeGrafter"/>
</dbReference>
<dbReference type="InterPro" id="IPR036865">
    <property type="entry name" value="CRAL-TRIO_dom_sf"/>
</dbReference>
<dbReference type="PANTHER" id="PTHR45824">
    <property type="entry name" value="GH16843P"/>
    <property type="match status" value="1"/>
</dbReference>
<dbReference type="GeneID" id="18926221"/>
<evidence type="ECO:0000256" key="1">
    <source>
        <dbReference type="SAM" id="MobiDB-lite"/>
    </source>
</evidence>
<evidence type="ECO:0000313" key="3">
    <source>
        <dbReference type="EMBL" id="EGF98946.1"/>
    </source>
</evidence>
<dbReference type="EMBL" id="GL883166">
    <property type="protein sequence ID" value="EGF98946.1"/>
    <property type="molecule type" value="Genomic_DNA"/>
</dbReference>
<dbReference type="HOGENOM" id="CLU_731743_0_0_1"/>
<dbReference type="PANTHER" id="PTHR45824:SF29">
    <property type="entry name" value="GH16843P"/>
    <property type="match status" value="1"/>
</dbReference>
<dbReference type="InterPro" id="IPR036273">
    <property type="entry name" value="CRAL/TRIO_N_dom_sf"/>
</dbReference>
<reference evidence="4" key="1">
    <citation type="journal article" date="2011" name="Proc. Natl. Acad. Sci. U.S.A.">
        <title>Obligate biotrophy features unraveled by the genomic analysis of rust fungi.</title>
        <authorList>
            <person name="Duplessis S."/>
            <person name="Cuomo C.A."/>
            <person name="Lin Y.-C."/>
            <person name="Aerts A."/>
            <person name="Tisserant E."/>
            <person name="Veneault-Fourrey C."/>
            <person name="Joly D.L."/>
            <person name="Hacquard S."/>
            <person name="Amselem J."/>
            <person name="Cantarel B.L."/>
            <person name="Chiu R."/>
            <person name="Coutinho P.M."/>
            <person name="Feau N."/>
            <person name="Field M."/>
            <person name="Frey P."/>
            <person name="Gelhaye E."/>
            <person name="Goldberg J."/>
            <person name="Grabherr M.G."/>
            <person name="Kodira C.D."/>
            <person name="Kohler A."/>
            <person name="Kuees U."/>
            <person name="Lindquist E.A."/>
            <person name="Lucas S.M."/>
            <person name="Mago R."/>
            <person name="Mauceli E."/>
            <person name="Morin E."/>
            <person name="Murat C."/>
            <person name="Pangilinan J.L."/>
            <person name="Park R."/>
            <person name="Pearson M."/>
            <person name="Quesneville H."/>
            <person name="Rouhier N."/>
            <person name="Sakthikumar S."/>
            <person name="Salamov A.A."/>
            <person name="Schmutz J."/>
            <person name="Selles B."/>
            <person name="Shapiro H."/>
            <person name="Tanguay P."/>
            <person name="Tuskan G.A."/>
            <person name="Henrissat B."/>
            <person name="Van de Peer Y."/>
            <person name="Rouze P."/>
            <person name="Ellis J.G."/>
            <person name="Dodds P.N."/>
            <person name="Schein J.E."/>
            <person name="Zhong S."/>
            <person name="Hamelin R.C."/>
            <person name="Grigoriev I.V."/>
            <person name="Szabo L.J."/>
            <person name="Martin F."/>
        </authorList>
    </citation>
    <scope>NUCLEOTIDE SEQUENCE [LARGE SCALE GENOMIC DNA]</scope>
    <source>
        <strain evidence="4">98AG31 / pathotype 3-4-7</strain>
    </source>
</reference>
<dbReference type="eggNOG" id="KOG1470">
    <property type="taxonomic scope" value="Eukaryota"/>
</dbReference>
<name>F4S8S4_MELLP</name>
<sequence>MNEENQLKHQKLPFLSSLKHPAQSATLPPKPSELNQAQSEIYQNVLNHLSTPNYQLPITLNQLRQKDTQSLLPLSDIERCYCSREFILRTCRATRWNQTACINRIEETLVWRREYGVDELDIDMISKEDHETYFPLLIELAAQRRKQMLARYHRLGPNSIGLSEYELRGGKTETSVEDDDTSTSSPEIETAEPILRRPRFRHHAETDAADSVHSDRPPSGSQKSGIEGTEPTSNDYELPSIQESSTAPEPTSSTSPTSPNLKPATKSVSHAQPSTEPIIEAPIPTNRPDSQAIELKSNEESETPSKANSSKFSQKIGFMKNSLAFHFKQHQEEEKEKKRTKKENKAIANGLQVKADELGRPLTDQVGASRRLSRILAK</sequence>